<gene>
    <name evidence="3" type="ORF">JJ685_18995</name>
</gene>
<reference evidence="3 4" key="1">
    <citation type="journal article" date="2017" name="Int. J. Syst. Evol. Microbiol.">
        <title>Ramlibacter monticola sp. nov., isolated from forest soil.</title>
        <authorList>
            <person name="Chaudhary D.K."/>
            <person name="Kim J."/>
        </authorList>
    </citation>
    <scope>NUCLEOTIDE SEQUENCE [LARGE SCALE GENOMIC DNA]</scope>
    <source>
        <strain evidence="3 4">KACC 19175</strain>
    </source>
</reference>
<feature type="coiled-coil region" evidence="1">
    <location>
        <begin position="16"/>
        <end position="43"/>
    </location>
</feature>
<accession>A0A936Z1L9</accession>
<proteinExistence type="predicted"/>
<evidence type="ECO:0000256" key="1">
    <source>
        <dbReference type="SAM" id="Coils"/>
    </source>
</evidence>
<dbReference type="Proteomes" id="UP000599109">
    <property type="component" value="Unassembled WGS sequence"/>
</dbReference>
<dbReference type="RefSeq" id="WP_201675911.1">
    <property type="nucleotide sequence ID" value="NZ_JAEQNE010000005.1"/>
</dbReference>
<keyword evidence="2" id="KW-0732">Signal</keyword>
<protein>
    <submittedName>
        <fullName evidence="3">DUF3138 family protein</fullName>
    </submittedName>
</protein>
<dbReference type="AlphaFoldDB" id="A0A936Z1L9"/>
<comment type="caution">
    <text evidence="3">The sequence shown here is derived from an EMBL/GenBank/DDBJ whole genome shotgun (WGS) entry which is preliminary data.</text>
</comment>
<evidence type="ECO:0000256" key="2">
    <source>
        <dbReference type="SAM" id="SignalP"/>
    </source>
</evidence>
<feature type="signal peptide" evidence="2">
    <location>
        <begin position="1"/>
        <end position="20"/>
    </location>
</feature>
<organism evidence="3 4">
    <name type="scientific">Ramlibacter monticola</name>
    <dbReference type="NCBI Taxonomy" id="1926872"/>
    <lineage>
        <taxon>Bacteria</taxon>
        <taxon>Pseudomonadati</taxon>
        <taxon>Pseudomonadota</taxon>
        <taxon>Betaproteobacteria</taxon>
        <taxon>Burkholderiales</taxon>
        <taxon>Comamonadaceae</taxon>
        <taxon>Ramlibacter</taxon>
    </lineage>
</organism>
<feature type="chain" id="PRO_5037506397" evidence="2">
    <location>
        <begin position="21"/>
        <end position="465"/>
    </location>
</feature>
<dbReference type="SUPFAM" id="SSF56935">
    <property type="entry name" value="Porins"/>
    <property type="match status" value="1"/>
</dbReference>
<dbReference type="InterPro" id="IPR021485">
    <property type="entry name" value="DUF3138"/>
</dbReference>
<keyword evidence="4" id="KW-1185">Reference proteome</keyword>
<evidence type="ECO:0000313" key="3">
    <source>
        <dbReference type="EMBL" id="MBL0393234.1"/>
    </source>
</evidence>
<evidence type="ECO:0000313" key="4">
    <source>
        <dbReference type="Proteomes" id="UP000599109"/>
    </source>
</evidence>
<keyword evidence="1" id="KW-0175">Coiled coil</keyword>
<dbReference type="EMBL" id="JAEQNE010000005">
    <property type="protein sequence ID" value="MBL0393234.1"/>
    <property type="molecule type" value="Genomic_DNA"/>
</dbReference>
<sequence>MSPKENIAILLAALPFAASAQTNSELKQQIEALKAQVQELRSMMAPQQPAAATAVDPAEFSKVRVKVEALEDNQEAMGFKGMRISGYIDPTYIYNKNMGKGSVLFLNNNYNPAADINDFTQNNFYYGNSYFGSVTVRFDKEMEDGLRTMVALRPRRTVADAYGLGSIVEEAGIWVPFHGLAWKAWAGQAISWNGYEYVQSYLKKNITSNLLLDYAGPGFITGAGIEYQEGKWWIKTALGNLNTTHDDPGSANHGAHWRVDYSKGEFDGWGASGMHGKVFDQRYNYLELDGYFIRGPWTLQGQIEASTWKNSGFNGGNTGHTGISGLAAYKFTPRFEGIVRADWLDNHKNGGGTPSTVFGTSNCPADLGADPTGATPAAVCGDQRGGFGPGAVFDPATGVFALGDPSAGAKRSALTLGLNYQYHLNGVLKFELRRDWSNVNSFRQHSSGNFTKSNTTFGVQTVVSF</sequence>
<dbReference type="Pfam" id="PF11336">
    <property type="entry name" value="DUF3138"/>
    <property type="match status" value="2"/>
</dbReference>
<name>A0A936Z1L9_9BURK</name>